<keyword evidence="2" id="KW-0479">Metal-binding</keyword>
<dbReference type="Proteomes" id="UP000544331">
    <property type="component" value="Unassembled WGS sequence"/>
</dbReference>
<evidence type="ECO:0000313" key="7">
    <source>
        <dbReference type="EMBL" id="KAF5696177.1"/>
    </source>
</evidence>
<keyword evidence="3" id="KW-0863">Zinc-finger</keyword>
<proteinExistence type="predicted"/>
<dbReference type="InterPro" id="IPR052035">
    <property type="entry name" value="ZnF_BED_domain_contain"/>
</dbReference>
<evidence type="ECO:0000256" key="4">
    <source>
        <dbReference type="ARBA" id="ARBA00022833"/>
    </source>
</evidence>
<feature type="compositionally biased region" description="Basic and acidic residues" evidence="6">
    <location>
        <begin position="1"/>
        <end position="16"/>
    </location>
</feature>
<gene>
    <name evidence="7" type="ORF">FMUND_15768</name>
</gene>
<evidence type="ECO:0000256" key="1">
    <source>
        <dbReference type="ARBA" id="ARBA00004123"/>
    </source>
</evidence>
<reference evidence="7 8" key="1">
    <citation type="submission" date="2020-05" db="EMBL/GenBank/DDBJ databases">
        <title>Identification and distribution of gene clusters putatively required for synthesis of sphingolipid metabolism inhibitors in phylogenetically diverse species of the filamentous fungus Fusarium.</title>
        <authorList>
            <person name="Kim H.-S."/>
            <person name="Busman M."/>
            <person name="Brown D.W."/>
            <person name="Divon H."/>
            <person name="Uhlig S."/>
            <person name="Proctor R.H."/>
        </authorList>
    </citation>
    <scope>NUCLEOTIDE SEQUENCE [LARGE SCALE GENOMIC DNA]</scope>
    <source>
        <strain evidence="7 8">NRRL 66235</strain>
    </source>
</reference>
<evidence type="ECO:0000256" key="6">
    <source>
        <dbReference type="SAM" id="MobiDB-lite"/>
    </source>
</evidence>
<comment type="subcellular location">
    <subcellularLocation>
        <location evidence="1">Nucleus</location>
    </subcellularLocation>
</comment>
<keyword evidence="5" id="KW-0539">Nucleus</keyword>
<protein>
    <submittedName>
        <fullName evidence="7">Restless-like transposase</fullName>
    </submittedName>
</protein>
<dbReference type="GO" id="GO:0008270">
    <property type="term" value="F:zinc ion binding"/>
    <property type="evidence" value="ECO:0007669"/>
    <property type="project" value="UniProtKB-KW"/>
</dbReference>
<evidence type="ECO:0000256" key="2">
    <source>
        <dbReference type="ARBA" id="ARBA00022723"/>
    </source>
</evidence>
<dbReference type="InterPro" id="IPR012337">
    <property type="entry name" value="RNaseH-like_sf"/>
</dbReference>
<dbReference type="GO" id="GO:0005634">
    <property type="term" value="C:nucleus"/>
    <property type="evidence" value="ECO:0007669"/>
    <property type="project" value="UniProtKB-SubCell"/>
</dbReference>
<dbReference type="AlphaFoldDB" id="A0A8H6CY14"/>
<organism evidence="7 8">
    <name type="scientific">Fusarium mundagurra</name>
    <dbReference type="NCBI Taxonomy" id="1567541"/>
    <lineage>
        <taxon>Eukaryota</taxon>
        <taxon>Fungi</taxon>
        <taxon>Dikarya</taxon>
        <taxon>Ascomycota</taxon>
        <taxon>Pezizomycotina</taxon>
        <taxon>Sordariomycetes</taxon>
        <taxon>Hypocreomycetidae</taxon>
        <taxon>Hypocreales</taxon>
        <taxon>Nectriaceae</taxon>
        <taxon>Fusarium</taxon>
        <taxon>Fusarium fujikuroi species complex</taxon>
    </lineage>
</organism>
<dbReference type="EMBL" id="JAAOAN010001254">
    <property type="protein sequence ID" value="KAF5696177.1"/>
    <property type="molecule type" value="Genomic_DNA"/>
</dbReference>
<dbReference type="OrthoDB" id="5095804at2759"/>
<sequence>MFAFFRDRDPAGRSEPEGMESTSPSTNDVDLLSSATLAVASLATPAPSLQEETPHEEVEHQYLWRCFPDYVWSQRVRDTPSWVWGFGYDVEDSSGSRRWVCRRCIQNKNPKPRSFAEKGIQNANAHLFKGHGIRAPPDKTKSAAEKKVEKLKAKDQRSIAEVMKLDTRLPREQDIANSLAKGFDRKHFQRLLLEWIIEENHAFSVYHGCQYYQDNHPPQSSLGLRNEMHKDKVIAALKQSSGLIHVSFDGWKSGNRHSLYGIACFFRDENSQPRKLALGVPELRTRHFGHNIAAEILDVLDAYGIQDKIGYFTLDNAESNDKAMEVIGGELG</sequence>
<comment type="caution">
    <text evidence="7">The sequence shown here is derived from an EMBL/GenBank/DDBJ whole genome shotgun (WGS) entry which is preliminary data.</text>
</comment>
<dbReference type="SUPFAM" id="SSF53098">
    <property type="entry name" value="Ribonuclease H-like"/>
    <property type="match status" value="1"/>
</dbReference>
<feature type="non-terminal residue" evidence="7">
    <location>
        <position position="1"/>
    </location>
</feature>
<feature type="region of interest" description="Disordered" evidence="6">
    <location>
        <begin position="1"/>
        <end position="27"/>
    </location>
</feature>
<evidence type="ECO:0000256" key="5">
    <source>
        <dbReference type="ARBA" id="ARBA00023242"/>
    </source>
</evidence>
<keyword evidence="8" id="KW-1185">Reference proteome</keyword>
<evidence type="ECO:0000256" key="3">
    <source>
        <dbReference type="ARBA" id="ARBA00022771"/>
    </source>
</evidence>
<name>A0A8H6CY14_9HYPO</name>
<dbReference type="PANTHER" id="PTHR46481">
    <property type="entry name" value="ZINC FINGER BED DOMAIN-CONTAINING PROTEIN 4"/>
    <property type="match status" value="1"/>
</dbReference>
<accession>A0A8H6CY14</accession>
<dbReference type="PANTHER" id="PTHR46481:SF10">
    <property type="entry name" value="ZINC FINGER BED DOMAIN-CONTAINING PROTEIN 39"/>
    <property type="match status" value="1"/>
</dbReference>
<evidence type="ECO:0000313" key="8">
    <source>
        <dbReference type="Proteomes" id="UP000544331"/>
    </source>
</evidence>
<keyword evidence="4" id="KW-0862">Zinc</keyword>